<dbReference type="AlphaFoldDB" id="W4G6X0"/>
<feature type="region of interest" description="Disordered" evidence="1">
    <location>
        <begin position="117"/>
        <end position="136"/>
    </location>
</feature>
<dbReference type="GeneID" id="20812261"/>
<accession>W4G6X0</accession>
<dbReference type="EMBL" id="KI913140">
    <property type="protein sequence ID" value="ETV75420.1"/>
    <property type="molecule type" value="Genomic_DNA"/>
</dbReference>
<evidence type="ECO:0000256" key="1">
    <source>
        <dbReference type="SAM" id="MobiDB-lite"/>
    </source>
</evidence>
<dbReference type="RefSeq" id="XP_009835054.1">
    <property type="nucleotide sequence ID" value="XM_009836752.1"/>
</dbReference>
<gene>
    <name evidence="2" type="ORF">H257_10265</name>
</gene>
<feature type="compositionally biased region" description="Polar residues" evidence="1">
    <location>
        <begin position="127"/>
        <end position="136"/>
    </location>
</feature>
<evidence type="ECO:0000313" key="2">
    <source>
        <dbReference type="EMBL" id="ETV75420.1"/>
    </source>
</evidence>
<name>W4G6X0_APHAT</name>
<proteinExistence type="predicted"/>
<protein>
    <submittedName>
        <fullName evidence="2">Uncharacterized protein</fullName>
    </submittedName>
</protein>
<organism evidence="2">
    <name type="scientific">Aphanomyces astaci</name>
    <name type="common">Crayfish plague agent</name>
    <dbReference type="NCBI Taxonomy" id="112090"/>
    <lineage>
        <taxon>Eukaryota</taxon>
        <taxon>Sar</taxon>
        <taxon>Stramenopiles</taxon>
        <taxon>Oomycota</taxon>
        <taxon>Saprolegniomycetes</taxon>
        <taxon>Saprolegniales</taxon>
        <taxon>Verrucalvaceae</taxon>
        <taxon>Aphanomyces</taxon>
    </lineage>
</organism>
<sequence length="136" mass="15292">MVHYAVAGCVDHSDFTICERLLDIMSTALPDITVEKEPVSHERWQNRVLELAQLHGFSPIGKRDLKIAQVLVWRVGRLVAHRAEEFELYVVETYGLALDLDKVQVEAYTQANARALAGDGTDKDSKQSITEKTIID</sequence>
<reference evidence="2" key="1">
    <citation type="submission" date="2013-12" db="EMBL/GenBank/DDBJ databases">
        <title>The Genome Sequence of Aphanomyces astaci APO3.</title>
        <authorList>
            <consortium name="The Broad Institute Genomics Platform"/>
            <person name="Russ C."/>
            <person name="Tyler B."/>
            <person name="van West P."/>
            <person name="Dieguez-Uribeondo J."/>
            <person name="Young S.K."/>
            <person name="Zeng Q."/>
            <person name="Gargeya S."/>
            <person name="Fitzgerald M."/>
            <person name="Abouelleil A."/>
            <person name="Alvarado L."/>
            <person name="Chapman S.B."/>
            <person name="Gainer-Dewar J."/>
            <person name="Goldberg J."/>
            <person name="Griggs A."/>
            <person name="Gujja S."/>
            <person name="Hansen M."/>
            <person name="Howarth C."/>
            <person name="Imamovic A."/>
            <person name="Ireland A."/>
            <person name="Larimer J."/>
            <person name="McCowan C."/>
            <person name="Murphy C."/>
            <person name="Pearson M."/>
            <person name="Poon T.W."/>
            <person name="Priest M."/>
            <person name="Roberts A."/>
            <person name="Saif S."/>
            <person name="Shea T."/>
            <person name="Sykes S."/>
            <person name="Wortman J."/>
            <person name="Nusbaum C."/>
            <person name="Birren B."/>
        </authorList>
    </citation>
    <scope>NUCLEOTIDE SEQUENCE [LARGE SCALE GENOMIC DNA]</scope>
    <source>
        <strain evidence="2">APO3</strain>
    </source>
</reference>
<dbReference type="OrthoDB" id="59979at2759"/>
<dbReference type="VEuPathDB" id="FungiDB:H257_10265"/>